<evidence type="ECO:0000313" key="9">
    <source>
        <dbReference type="EMBL" id="ADV33465.1"/>
    </source>
</evidence>
<dbReference type="KEGG" id="bva:BVAF_052"/>
<feature type="domain" description="RsmI HTH" evidence="8">
    <location>
        <begin position="238"/>
        <end position="274"/>
    </location>
</feature>
<dbReference type="InterPro" id="IPR018063">
    <property type="entry name" value="SAM_MeTrfase_RsmI_CS"/>
</dbReference>
<dbReference type="InterPro" id="IPR014777">
    <property type="entry name" value="4pyrrole_Mease_sub1"/>
</dbReference>
<dbReference type="InterPro" id="IPR053910">
    <property type="entry name" value="RsmI_HTH"/>
</dbReference>
<dbReference type="Pfam" id="PF00590">
    <property type="entry name" value="TP_methylase"/>
    <property type="match status" value="1"/>
</dbReference>
<comment type="subcellular location">
    <subcellularLocation>
        <location evidence="6">Cytoplasm</location>
    </subcellularLocation>
</comment>
<dbReference type="STRING" id="859654.BVAF_052"/>
<dbReference type="NCBIfam" id="TIGR00096">
    <property type="entry name" value="16S rRNA (cytidine(1402)-2'-O)-methyltransferase"/>
    <property type="match status" value="1"/>
</dbReference>
<keyword evidence="5 6" id="KW-0949">S-adenosyl-L-methionine</keyword>
<dbReference type="SUPFAM" id="SSF53790">
    <property type="entry name" value="Tetrapyrrole methylase"/>
    <property type="match status" value="1"/>
</dbReference>
<dbReference type="InterPro" id="IPR008189">
    <property type="entry name" value="rRNA_ssu_MeTfrase_I"/>
</dbReference>
<dbReference type="EMBL" id="CP002189">
    <property type="protein sequence ID" value="ADV33465.1"/>
    <property type="molecule type" value="Genomic_DNA"/>
</dbReference>
<dbReference type="InterPro" id="IPR035996">
    <property type="entry name" value="4pyrrol_Methylase_sf"/>
</dbReference>
<dbReference type="InterPro" id="IPR014776">
    <property type="entry name" value="4pyrrole_Mease_sub2"/>
</dbReference>
<dbReference type="GO" id="GO:0005737">
    <property type="term" value="C:cytoplasm"/>
    <property type="evidence" value="ECO:0007669"/>
    <property type="project" value="UniProtKB-SubCell"/>
</dbReference>
<evidence type="ECO:0000259" key="8">
    <source>
        <dbReference type="Pfam" id="PF23016"/>
    </source>
</evidence>
<dbReference type="HAMAP" id="MF_01877">
    <property type="entry name" value="16SrRNA_methyltr_I"/>
    <property type="match status" value="1"/>
</dbReference>
<accession>E8Q6M4</accession>
<evidence type="ECO:0000256" key="1">
    <source>
        <dbReference type="ARBA" id="ARBA00022490"/>
    </source>
</evidence>
<name>E8Q6M4_BLOVB</name>
<dbReference type="HOGENOM" id="CLU_044779_2_0_6"/>
<dbReference type="PANTHER" id="PTHR46111:SF1">
    <property type="entry name" value="RIBOSOMAL RNA SMALL SUBUNIT METHYLTRANSFERASE I"/>
    <property type="match status" value="1"/>
</dbReference>
<gene>
    <name evidence="9" type="primary">yraL</name>
    <name evidence="6" type="synonym">rsmI</name>
    <name evidence="9" type="ordered locus">BVAF_052</name>
</gene>
<evidence type="ECO:0000256" key="2">
    <source>
        <dbReference type="ARBA" id="ARBA00022552"/>
    </source>
</evidence>
<dbReference type="PROSITE" id="PS01296">
    <property type="entry name" value="RSMI"/>
    <property type="match status" value="1"/>
</dbReference>
<evidence type="ECO:0000256" key="3">
    <source>
        <dbReference type="ARBA" id="ARBA00022603"/>
    </source>
</evidence>
<dbReference type="Gene3D" id="3.30.950.10">
    <property type="entry name" value="Methyltransferase, Cobalt-precorrin-4 Transmethylase, Domain 2"/>
    <property type="match status" value="1"/>
</dbReference>
<keyword evidence="4 6" id="KW-0808">Transferase</keyword>
<dbReference type="InterPro" id="IPR000878">
    <property type="entry name" value="4pyrrol_Mease"/>
</dbReference>
<dbReference type="FunFam" id="3.30.950.10:FF:000002">
    <property type="entry name" value="Ribosomal RNA small subunit methyltransferase I"/>
    <property type="match status" value="1"/>
</dbReference>
<evidence type="ECO:0000256" key="5">
    <source>
        <dbReference type="ARBA" id="ARBA00022691"/>
    </source>
</evidence>
<dbReference type="PIRSF" id="PIRSF005917">
    <property type="entry name" value="MTase_YraL"/>
    <property type="match status" value="1"/>
</dbReference>
<evidence type="ECO:0000313" key="10">
    <source>
        <dbReference type="Proteomes" id="UP000007464"/>
    </source>
</evidence>
<dbReference type="Proteomes" id="UP000007464">
    <property type="component" value="Chromosome"/>
</dbReference>
<dbReference type="CDD" id="cd11648">
    <property type="entry name" value="RsmI"/>
    <property type="match status" value="1"/>
</dbReference>
<evidence type="ECO:0000256" key="6">
    <source>
        <dbReference type="HAMAP-Rule" id="MF_01877"/>
    </source>
</evidence>
<comment type="similarity">
    <text evidence="6">Belongs to the methyltransferase superfamily. RsmI family.</text>
</comment>
<comment type="catalytic activity">
    <reaction evidence="6">
        <text>cytidine(1402) in 16S rRNA + S-adenosyl-L-methionine = 2'-O-methylcytidine(1402) in 16S rRNA + S-adenosyl-L-homocysteine + H(+)</text>
        <dbReference type="Rhea" id="RHEA:42924"/>
        <dbReference type="Rhea" id="RHEA-COMP:10285"/>
        <dbReference type="Rhea" id="RHEA-COMP:10286"/>
        <dbReference type="ChEBI" id="CHEBI:15378"/>
        <dbReference type="ChEBI" id="CHEBI:57856"/>
        <dbReference type="ChEBI" id="CHEBI:59789"/>
        <dbReference type="ChEBI" id="CHEBI:74495"/>
        <dbReference type="ChEBI" id="CHEBI:82748"/>
        <dbReference type="EC" id="2.1.1.198"/>
    </reaction>
</comment>
<proteinExistence type="inferred from homology"/>
<protein>
    <recommendedName>
        <fullName evidence="6">Ribosomal RNA small subunit methyltransferase I</fullName>
        <ecNumber evidence="6">2.1.1.198</ecNumber>
    </recommendedName>
    <alternativeName>
        <fullName evidence="6">16S rRNA 2'-O-ribose C1402 methyltransferase</fullName>
    </alternativeName>
    <alternativeName>
        <fullName evidence="6">rRNA (cytidine-2'-O-)-methyltransferase RsmI</fullName>
    </alternativeName>
</protein>
<comment type="function">
    <text evidence="6">Catalyzes the 2'-O-methylation of the ribose of cytidine 1402 (C1402) in 16S rRNA.</text>
</comment>
<dbReference type="Pfam" id="PF23016">
    <property type="entry name" value="RsmI_C"/>
    <property type="match status" value="1"/>
</dbReference>
<reference evidence="9 10" key="1">
    <citation type="journal article" date="2010" name="BMC Genomics">
        <title>Unprecedented loss of ammonia assimilation capability in a urease-encoding bacterial mutualist.</title>
        <authorList>
            <person name="Williams L.E."/>
            <person name="Wernegreen J.J."/>
        </authorList>
    </citation>
    <scope>NUCLEOTIDE SEQUENCE [LARGE SCALE GENOMIC DNA]</scope>
    <source>
        <strain evidence="9 10">BVAF</strain>
    </source>
</reference>
<dbReference type="Gene3D" id="3.40.1010.10">
    <property type="entry name" value="Cobalt-precorrin-4 Transmethylase, Domain 1"/>
    <property type="match status" value="1"/>
</dbReference>
<keyword evidence="3 6" id="KW-0489">Methyltransferase</keyword>
<keyword evidence="10" id="KW-1185">Reference proteome</keyword>
<keyword evidence="2 6" id="KW-0698">rRNA processing</keyword>
<evidence type="ECO:0000259" key="7">
    <source>
        <dbReference type="Pfam" id="PF00590"/>
    </source>
</evidence>
<feature type="domain" description="Tetrapyrrole methylase" evidence="7">
    <location>
        <begin position="6"/>
        <end position="196"/>
    </location>
</feature>
<sequence>MNSNRTLYIVPTPIGNLHDITYRALSTLRQVDGIIAESTRRVQILLSFFSIKLPVYIMNRYNENRKVPILLSKLQDGRNIALISDAGSPLISDPGYRLVRACHEKKIKVISLPGPCAAIAALCGSGLPVNRFCFEGFLPSKRIFRISRLKELLEESRTLIFYDVKYRIIDSLKDIVSVFGETRYVVLVRELSKIWEFIYGAPASKLLFWVQQDKTRVKGEIVLVVSGYNFKNRGNDEIPPKAWSIMKLLALEVSVKKAASLVGNIYGIKKNVLYHKYVFEKLNRK</sequence>
<dbReference type="EC" id="2.1.1.198" evidence="6"/>
<dbReference type="PANTHER" id="PTHR46111">
    <property type="entry name" value="RIBOSOMAL RNA SMALL SUBUNIT METHYLTRANSFERASE I"/>
    <property type="match status" value="1"/>
</dbReference>
<dbReference type="AlphaFoldDB" id="E8Q6M4"/>
<organism evidence="9 10">
    <name type="scientific">Blochmanniella vafra (strain BVAF)</name>
    <dbReference type="NCBI Taxonomy" id="859654"/>
    <lineage>
        <taxon>Bacteria</taxon>
        <taxon>Pseudomonadati</taxon>
        <taxon>Pseudomonadota</taxon>
        <taxon>Gammaproteobacteria</taxon>
        <taxon>Enterobacterales</taxon>
        <taxon>Enterobacteriaceae</taxon>
        <taxon>ant endosymbionts</taxon>
        <taxon>Candidatus Blochmanniella</taxon>
    </lineage>
</organism>
<keyword evidence="1 6" id="KW-0963">Cytoplasm</keyword>
<dbReference type="GO" id="GO:0070677">
    <property type="term" value="F:rRNA (cytosine-2'-O-)-methyltransferase activity"/>
    <property type="evidence" value="ECO:0007669"/>
    <property type="project" value="UniProtKB-UniRule"/>
</dbReference>
<evidence type="ECO:0000256" key="4">
    <source>
        <dbReference type="ARBA" id="ARBA00022679"/>
    </source>
</evidence>